<dbReference type="Gene3D" id="1.20.144.10">
    <property type="entry name" value="Phosphatidic acid phosphatase type 2/haloperoxidase"/>
    <property type="match status" value="1"/>
</dbReference>
<dbReference type="PANTHER" id="PTHR14969:SF13">
    <property type="entry name" value="AT30094P"/>
    <property type="match status" value="1"/>
</dbReference>
<feature type="transmembrane region" description="Helical" evidence="1">
    <location>
        <begin position="168"/>
        <end position="186"/>
    </location>
</feature>
<organism evidence="3 4">
    <name type="scientific">Brumimicrobium salinarum</name>
    <dbReference type="NCBI Taxonomy" id="2058658"/>
    <lineage>
        <taxon>Bacteria</taxon>
        <taxon>Pseudomonadati</taxon>
        <taxon>Bacteroidota</taxon>
        <taxon>Flavobacteriia</taxon>
        <taxon>Flavobacteriales</taxon>
        <taxon>Crocinitomicaceae</taxon>
        <taxon>Brumimicrobium</taxon>
    </lineage>
</organism>
<dbReference type="Pfam" id="PF01569">
    <property type="entry name" value="PAP2"/>
    <property type="match status" value="1"/>
</dbReference>
<keyword evidence="1" id="KW-1133">Transmembrane helix</keyword>
<dbReference type="RefSeq" id="WP_101335250.1">
    <property type="nucleotide sequence ID" value="NZ_PJNI01000014.1"/>
</dbReference>
<sequence length="194" mass="22765">MIEWLKEIEQVVLLAINGAHTPFLDEFMWLVSGKFIWFPFYLLLFVLVYRKYSLKHAIWFTVFGLAAVGIADFTANFGFKHTIMRYRPSHHLTLGEQLRFYEMKPNEFYKGGQYGFISGHATNSFAIAVMFIQQLKSKYKYISVVLIFWAILVSYSRMYLGVHYPSDIIGGAIWGSSIALLFHWFYKKKIRNNN</sequence>
<comment type="caution">
    <text evidence="3">The sequence shown here is derived from an EMBL/GenBank/DDBJ whole genome shotgun (WGS) entry which is preliminary data.</text>
</comment>
<feature type="domain" description="Phosphatidic acid phosphatase type 2/haloperoxidase" evidence="2">
    <location>
        <begin position="60"/>
        <end position="183"/>
    </location>
</feature>
<dbReference type="OrthoDB" id="9789113at2"/>
<feature type="transmembrane region" description="Helical" evidence="1">
    <location>
        <begin position="139"/>
        <end position="156"/>
    </location>
</feature>
<evidence type="ECO:0000256" key="1">
    <source>
        <dbReference type="SAM" id="Phobius"/>
    </source>
</evidence>
<dbReference type="Proteomes" id="UP000236654">
    <property type="component" value="Unassembled WGS sequence"/>
</dbReference>
<dbReference type="SUPFAM" id="SSF48317">
    <property type="entry name" value="Acid phosphatase/Vanadium-dependent haloperoxidase"/>
    <property type="match status" value="1"/>
</dbReference>
<dbReference type="EMBL" id="PJNI01000014">
    <property type="protein sequence ID" value="PKR80058.1"/>
    <property type="molecule type" value="Genomic_DNA"/>
</dbReference>
<feature type="transmembrane region" description="Helical" evidence="1">
    <location>
        <begin position="113"/>
        <end position="132"/>
    </location>
</feature>
<feature type="transmembrane region" description="Helical" evidence="1">
    <location>
        <begin position="56"/>
        <end position="79"/>
    </location>
</feature>
<dbReference type="AlphaFoldDB" id="A0A2I0R0E8"/>
<keyword evidence="4" id="KW-1185">Reference proteome</keyword>
<keyword evidence="1" id="KW-0472">Membrane</keyword>
<evidence type="ECO:0000313" key="3">
    <source>
        <dbReference type="EMBL" id="PKR80058.1"/>
    </source>
</evidence>
<keyword evidence="1" id="KW-0812">Transmembrane</keyword>
<dbReference type="InterPro" id="IPR036938">
    <property type="entry name" value="PAP2/HPO_sf"/>
</dbReference>
<evidence type="ECO:0000313" key="4">
    <source>
        <dbReference type="Proteomes" id="UP000236654"/>
    </source>
</evidence>
<accession>A0A2I0R0E8</accession>
<reference evidence="3 4" key="1">
    <citation type="submission" date="2017-12" db="EMBL/GenBank/DDBJ databases">
        <title>The draft genome sequence of Brumimicrobium saltpan LHR20.</title>
        <authorList>
            <person name="Do Z.-J."/>
            <person name="Luo H.-R."/>
        </authorList>
    </citation>
    <scope>NUCLEOTIDE SEQUENCE [LARGE SCALE GENOMIC DNA]</scope>
    <source>
        <strain evidence="3 4">LHR20</strain>
    </source>
</reference>
<dbReference type="PANTHER" id="PTHR14969">
    <property type="entry name" value="SPHINGOSINE-1-PHOSPHATE PHOSPHOHYDROLASE"/>
    <property type="match status" value="1"/>
</dbReference>
<protein>
    <submittedName>
        <fullName evidence="3">Phosphatase PAP2 family protein</fullName>
    </submittedName>
</protein>
<evidence type="ECO:0000259" key="2">
    <source>
        <dbReference type="SMART" id="SM00014"/>
    </source>
</evidence>
<feature type="transmembrane region" description="Helical" evidence="1">
    <location>
        <begin position="27"/>
        <end position="49"/>
    </location>
</feature>
<gene>
    <name evidence="3" type="ORF">CW751_11875</name>
</gene>
<dbReference type="InterPro" id="IPR000326">
    <property type="entry name" value="PAP2/HPO"/>
</dbReference>
<proteinExistence type="predicted"/>
<name>A0A2I0R0E8_9FLAO</name>
<dbReference type="SMART" id="SM00014">
    <property type="entry name" value="acidPPc"/>
    <property type="match status" value="1"/>
</dbReference>